<feature type="transmembrane region" description="Helical" evidence="8">
    <location>
        <begin position="12"/>
        <end position="32"/>
    </location>
</feature>
<reference evidence="9" key="1">
    <citation type="submission" date="2018-05" db="EMBL/GenBank/DDBJ databases">
        <authorList>
            <person name="Lanie J.A."/>
            <person name="Ng W.-L."/>
            <person name="Kazmierczak K.M."/>
            <person name="Andrzejewski T.M."/>
            <person name="Davidsen T.M."/>
            <person name="Wayne K.J."/>
            <person name="Tettelin H."/>
            <person name="Glass J.I."/>
            <person name="Rusch D."/>
            <person name="Podicherti R."/>
            <person name="Tsui H.-C.T."/>
            <person name="Winkler M.E."/>
        </authorList>
    </citation>
    <scope>NUCLEOTIDE SEQUENCE</scope>
</reference>
<dbReference type="InterPro" id="IPR003691">
    <property type="entry name" value="FluC"/>
</dbReference>
<keyword evidence="2" id="KW-1003">Cell membrane</keyword>
<evidence type="ECO:0000256" key="6">
    <source>
        <dbReference type="ARBA" id="ARBA00035120"/>
    </source>
</evidence>
<evidence type="ECO:0000256" key="1">
    <source>
        <dbReference type="ARBA" id="ARBA00004651"/>
    </source>
</evidence>
<feature type="non-terminal residue" evidence="9">
    <location>
        <position position="1"/>
    </location>
</feature>
<organism evidence="9">
    <name type="scientific">marine metagenome</name>
    <dbReference type="NCBI Taxonomy" id="408172"/>
    <lineage>
        <taxon>unclassified sequences</taxon>
        <taxon>metagenomes</taxon>
        <taxon>ecological metagenomes</taxon>
    </lineage>
</organism>
<evidence type="ECO:0000256" key="8">
    <source>
        <dbReference type="SAM" id="Phobius"/>
    </source>
</evidence>
<evidence type="ECO:0000313" key="9">
    <source>
        <dbReference type="EMBL" id="SVA24566.1"/>
    </source>
</evidence>
<comment type="similarity">
    <text evidence="6">Belongs to the fluoride channel Fluc/FEX (TC 1.A.43) family.</text>
</comment>
<evidence type="ECO:0000256" key="4">
    <source>
        <dbReference type="ARBA" id="ARBA00022989"/>
    </source>
</evidence>
<evidence type="ECO:0000256" key="3">
    <source>
        <dbReference type="ARBA" id="ARBA00022692"/>
    </source>
</evidence>
<evidence type="ECO:0000256" key="5">
    <source>
        <dbReference type="ARBA" id="ARBA00023136"/>
    </source>
</evidence>
<feature type="non-terminal residue" evidence="9">
    <location>
        <position position="96"/>
    </location>
</feature>
<keyword evidence="4 8" id="KW-1133">Transmembrane helix</keyword>
<comment type="subcellular location">
    <subcellularLocation>
        <location evidence="1">Cell membrane</location>
        <topology evidence="1">Multi-pass membrane protein</topology>
    </subcellularLocation>
</comment>
<dbReference type="GO" id="GO:0005886">
    <property type="term" value="C:plasma membrane"/>
    <property type="evidence" value="ECO:0007669"/>
    <property type="project" value="UniProtKB-SubCell"/>
</dbReference>
<keyword evidence="3 8" id="KW-0812">Transmembrane</keyword>
<keyword evidence="5 8" id="KW-0472">Membrane</keyword>
<dbReference type="EMBL" id="UINC01005952">
    <property type="protein sequence ID" value="SVA24566.1"/>
    <property type="molecule type" value="Genomic_DNA"/>
</dbReference>
<dbReference type="AlphaFoldDB" id="A0A381U8M4"/>
<evidence type="ECO:0000256" key="7">
    <source>
        <dbReference type="ARBA" id="ARBA00035585"/>
    </source>
</evidence>
<evidence type="ECO:0000256" key="2">
    <source>
        <dbReference type="ARBA" id="ARBA00022475"/>
    </source>
</evidence>
<protein>
    <recommendedName>
        <fullName evidence="10">Fluoride ion transporter CrcB</fullName>
    </recommendedName>
</protein>
<sequence>VSLVAWWGGHVWGTVLVNLVGSFAIGAIVASASDTTWFESFGRPLLVIGVLGAFTTYSAFSLDTIHLYDAGRSLMALTYVVTTVAGCLLAAKAGMY</sequence>
<dbReference type="Pfam" id="PF02537">
    <property type="entry name" value="CRCB"/>
    <property type="match status" value="1"/>
</dbReference>
<feature type="transmembrane region" description="Helical" evidence="8">
    <location>
        <begin position="74"/>
        <end position="91"/>
    </location>
</feature>
<accession>A0A381U8M4</accession>
<proteinExistence type="inferred from homology"/>
<feature type="transmembrane region" description="Helical" evidence="8">
    <location>
        <begin position="44"/>
        <end position="62"/>
    </location>
</feature>
<name>A0A381U8M4_9ZZZZ</name>
<gene>
    <name evidence="9" type="ORF">METZ01_LOCUS77420</name>
</gene>
<comment type="catalytic activity">
    <reaction evidence="7">
        <text>fluoride(in) = fluoride(out)</text>
        <dbReference type="Rhea" id="RHEA:76159"/>
        <dbReference type="ChEBI" id="CHEBI:17051"/>
    </reaction>
    <physiologicalReaction direction="left-to-right" evidence="7">
        <dbReference type="Rhea" id="RHEA:76160"/>
    </physiologicalReaction>
</comment>
<evidence type="ECO:0008006" key="10">
    <source>
        <dbReference type="Google" id="ProtNLM"/>
    </source>
</evidence>